<organism evidence="1 2">
    <name type="scientific">Pleurodeles waltl</name>
    <name type="common">Iberian ribbed newt</name>
    <dbReference type="NCBI Taxonomy" id="8319"/>
    <lineage>
        <taxon>Eukaryota</taxon>
        <taxon>Metazoa</taxon>
        <taxon>Chordata</taxon>
        <taxon>Craniata</taxon>
        <taxon>Vertebrata</taxon>
        <taxon>Euteleostomi</taxon>
        <taxon>Amphibia</taxon>
        <taxon>Batrachia</taxon>
        <taxon>Caudata</taxon>
        <taxon>Salamandroidea</taxon>
        <taxon>Salamandridae</taxon>
        <taxon>Pleurodelinae</taxon>
        <taxon>Pleurodeles</taxon>
    </lineage>
</organism>
<gene>
    <name evidence="1" type="ORF">NDU88_009453</name>
</gene>
<evidence type="ECO:0000313" key="2">
    <source>
        <dbReference type="Proteomes" id="UP001066276"/>
    </source>
</evidence>
<sequence length="126" mass="13695">MICLRPHISYQLRTPRYVGRECQEGSALAMMWPAQLRAGNILISVHSAQEPQRPGGVCRVIGVGLPTVIFLKLVKMESSMCLPFNSLGDSEFGEVLDGIGRDRIGEDLNAVVGVAWEDAGPGVKRC</sequence>
<keyword evidence="2" id="KW-1185">Reference proteome</keyword>
<dbReference type="AlphaFoldDB" id="A0AAV7PVV6"/>
<dbReference type="Proteomes" id="UP001066276">
    <property type="component" value="Chromosome 7"/>
</dbReference>
<evidence type="ECO:0000313" key="1">
    <source>
        <dbReference type="EMBL" id="KAJ1131110.1"/>
    </source>
</evidence>
<proteinExistence type="predicted"/>
<protein>
    <submittedName>
        <fullName evidence="1">Uncharacterized protein</fullName>
    </submittedName>
</protein>
<dbReference type="EMBL" id="JANPWB010000011">
    <property type="protein sequence ID" value="KAJ1131110.1"/>
    <property type="molecule type" value="Genomic_DNA"/>
</dbReference>
<name>A0AAV7PVV6_PLEWA</name>
<reference evidence="1" key="1">
    <citation type="journal article" date="2022" name="bioRxiv">
        <title>Sequencing and chromosome-scale assembly of the giantPleurodeles waltlgenome.</title>
        <authorList>
            <person name="Brown T."/>
            <person name="Elewa A."/>
            <person name="Iarovenko S."/>
            <person name="Subramanian E."/>
            <person name="Araus A.J."/>
            <person name="Petzold A."/>
            <person name="Susuki M."/>
            <person name="Suzuki K.-i.T."/>
            <person name="Hayashi T."/>
            <person name="Toyoda A."/>
            <person name="Oliveira C."/>
            <person name="Osipova E."/>
            <person name="Leigh N.D."/>
            <person name="Simon A."/>
            <person name="Yun M.H."/>
        </authorList>
    </citation>
    <scope>NUCLEOTIDE SEQUENCE</scope>
    <source>
        <strain evidence="1">20211129_DDA</strain>
        <tissue evidence="1">Liver</tissue>
    </source>
</reference>
<accession>A0AAV7PVV6</accession>
<comment type="caution">
    <text evidence="1">The sequence shown here is derived from an EMBL/GenBank/DDBJ whole genome shotgun (WGS) entry which is preliminary data.</text>
</comment>